<name>A0A2P2NSD4_RHIMU</name>
<proteinExistence type="predicted"/>
<evidence type="ECO:0000313" key="1">
    <source>
        <dbReference type="EMBL" id="MBX45406.1"/>
    </source>
</evidence>
<dbReference type="AlphaFoldDB" id="A0A2P2NSD4"/>
<accession>A0A2P2NSD4</accession>
<reference evidence="1" key="1">
    <citation type="submission" date="2018-02" db="EMBL/GenBank/DDBJ databases">
        <title>Rhizophora mucronata_Transcriptome.</title>
        <authorList>
            <person name="Meera S.P."/>
            <person name="Sreeshan A."/>
            <person name="Augustine A."/>
        </authorList>
    </citation>
    <scope>NUCLEOTIDE SEQUENCE</scope>
    <source>
        <tissue evidence="1">Leaf</tissue>
    </source>
</reference>
<protein>
    <submittedName>
        <fullName evidence="1">Uncharacterized protein</fullName>
    </submittedName>
</protein>
<organism evidence="1">
    <name type="scientific">Rhizophora mucronata</name>
    <name type="common">Asiatic mangrove</name>
    <dbReference type="NCBI Taxonomy" id="61149"/>
    <lineage>
        <taxon>Eukaryota</taxon>
        <taxon>Viridiplantae</taxon>
        <taxon>Streptophyta</taxon>
        <taxon>Embryophyta</taxon>
        <taxon>Tracheophyta</taxon>
        <taxon>Spermatophyta</taxon>
        <taxon>Magnoliopsida</taxon>
        <taxon>eudicotyledons</taxon>
        <taxon>Gunneridae</taxon>
        <taxon>Pentapetalae</taxon>
        <taxon>rosids</taxon>
        <taxon>fabids</taxon>
        <taxon>Malpighiales</taxon>
        <taxon>Rhizophoraceae</taxon>
        <taxon>Rhizophora</taxon>
    </lineage>
</organism>
<sequence length="29" mass="3416">MSNHTTIRVSGWQFSIRFIYVFSVLLVVD</sequence>
<dbReference type="EMBL" id="GGEC01064922">
    <property type="protein sequence ID" value="MBX45406.1"/>
    <property type="molecule type" value="Transcribed_RNA"/>
</dbReference>